<feature type="compositionally biased region" description="Basic and acidic residues" evidence="1">
    <location>
        <begin position="181"/>
        <end position="204"/>
    </location>
</feature>
<dbReference type="CDD" id="cd00167">
    <property type="entry name" value="SANT"/>
    <property type="match status" value="2"/>
</dbReference>
<dbReference type="PANTHER" id="PTHR45614">
    <property type="entry name" value="MYB PROTEIN-RELATED"/>
    <property type="match status" value="1"/>
</dbReference>
<evidence type="ECO:0000259" key="3">
    <source>
        <dbReference type="PROSITE" id="PS51294"/>
    </source>
</evidence>
<feature type="compositionally biased region" description="Basic and acidic residues" evidence="1">
    <location>
        <begin position="330"/>
        <end position="348"/>
    </location>
</feature>
<dbReference type="Pfam" id="PF13921">
    <property type="entry name" value="Myb_DNA-bind_6"/>
    <property type="match status" value="1"/>
</dbReference>
<protein>
    <recommendedName>
        <fullName evidence="6">Myb proto-oncogene protein</fullName>
    </recommendedName>
</protein>
<dbReference type="PANTHER" id="PTHR45614:SF271">
    <property type="entry name" value="MYB DNA BINDING PROTEIN_ TRANSCRIPTION FACTOR-LIKE PROTEIN"/>
    <property type="match status" value="1"/>
</dbReference>
<dbReference type="InParanoid" id="A0A1Z5JJM5"/>
<feature type="compositionally biased region" description="Basic and acidic residues" evidence="1">
    <location>
        <begin position="69"/>
        <end position="78"/>
    </location>
</feature>
<dbReference type="EMBL" id="BDSP01000075">
    <property type="protein sequence ID" value="GAX14126.1"/>
    <property type="molecule type" value="Genomic_DNA"/>
</dbReference>
<evidence type="ECO:0000313" key="5">
    <source>
        <dbReference type="Proteomes" id="UP000198406"/>
    </source>
</evidence>
<reference evidence="4 5" key="1">
    <citation type="journal article" date="2015" name="Plant Cell">
        <title>Oil accumulation by the oleaginous diatom Fistulifera solaris as revealed by the genome and transcriptome.</title>
        <authorList>
            <person name="Tanaka T."/>
            <person name="Maeda Y."/>
            <person name="Veluchamy A."/>
            <person name="Tanaka M."/>
            <person name="Abida H."/>
            <person name="Marechal E."/>
            <person name="Bowler C."/>
            <person name="Muto M."/>
            <person name="Sunaga Y."/>
            <person name="Tanaka M."/>
            <person name="Yoshino T."/>
            <person name="Taniguchi T."/>
            <person name="Fukuda Y."/>
            <person name="Nemoto M."/>
            <person name="Matsumoto M."/>
            <person name="Wong P.S."/>
            <person name="Aburatani S."/>
            <person name="Fujibuchi W."/>
        </authorList>
    </citation>
    <scope>NUCLEOTIDE SEQUENCE [LARGE SCALE GENOMIC DNA]</scope>
    <source>
        <strain evidence="4 5">JPCC DA0580</strain>
    </source>
</reference>
<feature type="region of interest" description="Disordered" evidence="1">
    <location>
        <begin position="235"/>
        <end position="396"/>
    </location>
</feature>
<feature type="compositionally biased region" description="Polar residues" evidence="1">
    <location>
        <begin position="235"/>
        <end position="252"/>
    </location>
</feature>
<evidence type="ECO:0000313" key="4">
    <source>
        <dbReference type="EMBL" id="GAX14126.1"/>
    </source>
</evidence>
<feature type="compositionally biased region" description="Basic and acidic residues" evidence="1">
    <location>
        <begin position="51"/>
        <end position="60"/>
    </location>
</feature>
<feature type="domain" description="HTH myb-type" evidence="3">
    <location>
        <begin position="707"/>
        <end position="765"/>
    </location>
</feature>
<accession>A0A1Z5JJM5</accession>
<feature type="domain" description="Myb-like" evidence="2">
    <location>
        <begin position="653"/>
        <end position="706"/>
    </location>
</feature>
<organism evidence="4 5">
    <name type="scientific">Fistulifera solaris</name>
    <name type="common">Oleaginous diatom</name>
    <dbReference type="NCBI Taxonomy" id="1519565"/>
    <lineage>
        <taxon>Eukaryota</taxon>
        <taxon>Sar</taxon>
        <taxon>Stramenopiles</taxon>
        <taxon>Ochrophyta</taxon>
        <taxon>Bacillariophyta</taxon>
        <taxon>Bacillariophyceae</taxon>
        <taxon>Bacillariophycidae</taxon>
        <taxon>Naviculales</taxon>
        <taxon>Naviculaceae</taxon>
        <taxon>Fistulifera</taxon>
    </lineage>
</organism>
<name>A0A1Z5JJM5_FISSO</name>
<sequence>MEAVASKSEAKTPPSIITVDPNSNTKEDERQSTSSSKDGSTARTPKHANKHATEGKEPSRKKNLFPGYEDGRMNDRHSYPPVHGNPAIHISPTDNSRRYYGVAYHNNGGQYPPTYDQRFYSDYPGSNYHPQGHYGPPRMPMYPPRNYPVGNSWGPPPASFPPGRHPPSHPVSRAVSSSFDRSIKSREGRGPMEAPVRHEDRNNIPDDGSWKLLNQVHSVDEDDIQKRSQSMAANANLQPTGSNHSSLTNSPTEGLESGKKDGPDAEKLKASLDSLSGAMETEKKPLSPGGSTGSLDLMKCPSGSSQLLLPSHQRSLSQFSLPHSDSLMDTGKRSRGEGKDHECRVDVDTKEEDDTGRESATEPDAKRSRRELTMKKKGSPLSIACSPPASPRVEKNKGETKLFQPQPIYPNNKGRQSPGFYDAPGYTYSMDLGQSSDRAGQNMTPTPMIVDSDPRGPPGLAQVSSWDLQQQDSFGAGGSVTGGTGGLMSSFSFRDDYPMLSASTSIDNDVHYSQREREHHQHIETRNQSFDSQYRGNFGRSDSMMSYERHGPYDSAHPAYPPHQQFPPHAPSWGSQASYHSGPMYPPQYRGGYPMMRSFSEDNNNNGRSTPPPGGMRMLPPGFQPPPEFLAPPSRVKQNVQENTILTSPYNANPKAGPFGWGKEEDARLTELMKKYKNPHDWEPIAKEHNRGRTAKECHERWIRYLKPGVRKGQWTDQEDAIVMEAVATCSEQPFTRWSDLAQRLPGRVGKQIRDRWVNHLNPNINHLPFSREDDLLLWEGHKRLGKRWVEIATKFFHSSRSENHIKNRWYSASFKKFITNEFGPDAYSGGKKKDDASPSAVKKKKPTSSSPRQAMGAEQEA</sequence>
<dbReference type="PROSITE" id="PS50090">
    <property type="entry name" value="MYB_LIKE"/>
    <property type="match status" value="3"/>
</dbReference>
<evidence type="ECO:0000259" key="2">
    <source>
        <dbReference type="PROSITE" id="PS50090"/>
    </source>
</evidence>
<feature type="domain" description="Myb-like" evidence="2">
    <location>
        <begin position="762"/>
        <end position="814"/>
    </location>
</feature>
<dbReference type="AlphaFoldDB" id="A0A1Z5JJM5"/>
<dbReference type="Gene3D" id="1.10.10.60">
    <property type="entry name" value="Homeodomain-like"/>
    <property type="match status" value="3"/>
</dbReference>
<comment type="caution">
    <text evidence="4">The sequence shown here is derived from an EMBL/GenBank/DDBJ whole genome shotgun (WGS) entry which is preliminary data.</text>
</comment>
<gene>
    <name evidence="4" type="ORF">FisN_8Hh036</name>
</gene>
<dbReference type="SMART" id="SM00717">
    <property type="entry name" value="SANT"/>
    <property type="match status" value="3"/>
</dbReference>
<dbReference type="Proteomes" id="UP000198406">
    <property type="component" value="Unassembled WGS sequence"/>
</dbReference>
<dbReference type="GO" id="GO:0000981">
    <property type="term" value="F:DNA-binding transcription factor activity, RNA polymerase II-specific"/>
    <property type="evidence" value="ECO:0007669"/>
    <property type="project" value="TreeGrafter"/>
</dbReference>
<feature type="region of interest" description="Disordered" evidence="1">
    <location>
        <begin position="153"/>
        <end position="209"/>
    </location>
</feature>
<feature type="domain" description="Myb-like" evidence="2">
    <location>
        <begin position="707"/>
        <end position="761"/>
    </location>
</feature>
<feature type="region of interest" description="Disordered" evidence="1">
    <location>
        <begin position="823"/>
        <end position="862"/>
    </location>
</feature>
<feature type="region of interest" description="Disordered" evidence="1">
    <location>
        <begin position="1"/>
        <end position="94"/>
    </location>
</feature>
<dbReference type="InterPro" id="IPR017930">
    <property type="entry name" value="Myb_dom"/>
</dbReference>
<dbReference type="PROSITE" id="PS51294">
    <property type="entry name" value="HTH_MYB"/>
    <property type="match status" value="2"/>
</dbReference>
<dbReference type="OrthoDB" id="2143914at2759"/>
<dbReference type="InterPro" id="IPR009057">
    <property type="entry name" value="Homeodomain-like_sf"/>
</dbReference>
<dbReference type="InterPro" id="IPR001005">
    <property type="entry name" value="SANT/Myb"/>
</dbReference>
<feature type="compositionally biased region" description="Polar residues" evidence="1">
    <location>
        <begin position="32"/>
        <end position="43"/>
    </location>
</feature>
<dbReference type="GO" id="GO:0005634">
    <property type="term" value="C:nucleus"/>
    <property type="evidence" value="ECO:0007669"/>
    <property type="project" value="TreeGrafter"/>
</dbReference>
<dbReference type="SUPFAM" id="SSF46689">
    <property type="entry name" value="Homeodomain-like"/>
    <property type="match status" value="2"/>
</dbReference>
<keyword evidence="5" id="KW-1185">Reference proteome</keyword>
<feature type="compositionally biased region" description="Basic and acidic residues" evidence="1">
    <location>
        <begin position="356"/>
        <end position="374"/>
    </location>
</feature>
<feature type="compositionally biased region" description="Polar residues" evidence="1">
    <location>
        <begin position="302"/>
        <end position="323"/>
    </location>
</feature>
<feature type="compositionally biased region" description="Pro residues" evidence="1">
    <location>
        <begin position="154"/>
        <end position="169"/>
    </location>
</feature>
<feature type="domain" description="HTH myb-type" evidence="3">
    <location>
        <begin position="766"/>
        <end position="819"/>
    </location>
</feature>
<feature type="compositionally biased region" description="Basic and acidic residues" evidence="1">
    <location>
        <begin position="256"/>
        <end position="270"/>
    </location>
</feature>
<evidence type="ECO:0000256" key="1">
    <source>
        <dbReference type="SAM" id="MobiDB-lite"/>
    </source>
</evidence>
<dbReference type="Pfam" id="PF00249">
    <property type="entry name" value="Myb_DNA-binding"/>
    <property type="match status" value="1"/>
</dbReference>
<feature type="region of interest" description="Disordered" evidence="1">
    <location>
        <begin position="592"/>
        <end position="632"/>
    </location>
</feature>
<dbReference type="InterPro" id="IPR050560">
    <property type="entry name" value="MYB_TF"/>
</dbReference>
<evidence type="ECO:0008006" key="6">
    <source>
        <dbReference type="Google" id="ProtNLM"/>
    </source>
</evidence>
<proteinExistence type="predicted"/>
<dbReference type="GO" id="GO:0000978">
    <property type="term" value="F:RNA polymerase II cis-regulatory region sequence-specific DNA binding"/>
    <property type="evidence" value="ECO:0007669"/>
    <property type="project" value="TreeGrafter"/>
</dbReference>